<gene>
    <name evidence="3" type="ORF">FF38_05894</name>
</gene>
<dbReference type="AlphaFoldDB" id="A0A0L0BNH4"/>
<keyword evidence="4" id="KW-1185">Reference proteome</keyword>
<accession>A0A0L0BNH4</accession>
<feature type="coiled-coil region" evidence="1">
    <location>
        <begin position="163"/>
        <end position="218"/>
    </location>
</feature>
<name>A0A0L0BNH4_LUCCU</name>
<keyword evidence="1" id="KW-0175">Coiled coil</keyword>
<feature type="signal peptide" evidence="2">
    <location>
        <begin position="1"/>
        <end position="23"/>
    </location>
</feature>
<dbReference type="EMBL" id="JRES01001600">
    <property type="protein sequence ID" value="KNC21587.1"/>
    <property type="molecule type" value="Genomic_DNA"/>
</dbReference>
<keyword evidence="2" id="KW-0732">Signal</keyword>
<evidence type="ECO:0000256" key="2">
    <source>
        <dbReference type="SAM" id="SignalP"/>
    </source>
</evidence>
<sequence>MFLKLKNFIFILAFIGYTKLAKTVNNTNIDVKENHKEFFIQILTLKEIVAQLDTEVEQLHKGFNQQADIIFGNWPMEPTDEREYVPDIPITQNVKIQEFYNNFNNKLLNLNNDTENLLKINDNLFWNKTKTINQILETATKCPINNDNNPAAQYRITNILEKLDKHIKRCDILKMKIENLNKQEEVLEKNSEIMSSIMSEINAKLDSQNKYFENLEKQLPIIQEASKTLDDYIIRKNEHDNYRQRCRETGNCRHGHHGAHHSRHSYH</sequence>
<proteinExistence type="predicted"/>
<dbReference type="Proteomes" id="UP000037069">
    <property type="component" value="Unassembled WGS sequence"/>
</dbReference>
<evidence type="ECO:0000313" key="4">
    <source>
        <dbReference type="Proteomes" id="UP000037069"/>
    </source>
</evidence>
<evidence type="ECO:0000256" key="1">
    <source>
        <dbReference type="SAM" id="Coils"/>
    </source>
</evidence>
<evidence type="ECO:0008006" key="5">
    <source>
        <dbReference type="Google" id="ProtNLM"/>
    </source>
</evidence>
<dbReference type="OrthoDB" id="8006553at2759"/>
<comment type="caution">
    <text evidence="3">The sequence shown here is derived from an EMBL/GenBank/DDBJ whole genome shotgun (WGS) entry which is preliminary data.</text>
</comment>
<protein>
    <recommendedName>
        <fullName evidence="5">Secreted protein</fullName>
    </recommendedName>
</protein>
<organism evidence="3 4">
    <name type="scientific">Lucilia cuprina</name>
    <name type="common">Green bottle fly</name>
    <name type="synonym">Australian sheep blowfly</name>
    <dbReference type="NCBI Taxonomy" id="7375"/>
    <lineage>
        <taxon>Eukaryota</taxon>
        <taxon>Metazoa</taxon>
        <taxon>Ecdysozoa</taxon>
        <taxon>Arthropoda</taxon>
        <taxon>Hexapoda</taxon>
        <taxon>Insecta</taxon>
        <taxon>Pterygota</taxon>
        <taxon>Neoptera</taxon>
        <taxon>Endopterygota</taxon>
        <taxon>Diptera</taxon>
        <taxon>Brachycera</taxon>
        <taxon>Muscomorpha</taxon>
        <taxon>Oestroidea</taxon>
        <taxon>Calliphoridae</taxon>
        <taxon>Luciliinae</taxon>
        <taxon>Lucilia</taxon>
    </lineage>
</organism>
<evidence type="ECO:0000313" key="3">
    <source>
        <dbReference type="EMBL" id="KNC21587.1"/>
    </source>
</evidence>
<reference evidence="3 4" key="1">
    <citation type="journal article" date="2015" name="Nat. Commun.">
        <title>Lucilia cuprina genome unlocks parasitic fly biology to underpin future interventions.</title>
        <authorList>
            <person name="Anstead C.A."/>
            <person name="Korhonen P.K."/>
            <person name="Young N.D."/>
            <person name="Hall R.S."/>
            <person name="Jex A.R."/>
            <person name="Murali S.C."/>
            <person name="Hughes D.S."/>
            <person name="Lee S.F."/>
            <person name="Perry T."/>
            <person name="Stroehlein A.J."/>
            <person name="Ansell B.R."/>
            <person name="Breugelmans B."/>
            <person name="Hofmann A."/>
            <person name="Qu J."/>
            <person name="Dugan S."/>
            <person name="Lee S.L."/>
            <person name="Chao H."/>
            <person name="Dinh H."/>
            <person name="Han Y."/>
            <person name="Doddapaneni H.V."/>
            <person name="Worley K.C."/>
            <person name="Muzny D.M."/>
            <person name="Ioannidis P."/>
            <person name="Waterhouse R.M."/>
            <person name="Zdobnov E.M."/>
            <person name="James P.J."/>
            <person name="Bagnall N.H."/>
            <person name="Kotze A.C."/>
            <person name="Gibbs R.A."/>
            <person name="Richards S."/>
            <person name="Batterham P."/>
            <person name="Gasser R.B."/>
        </authorList>
    </citation>
    <scope>NUCLEOTIDE SEQUENCE [LARGE SCALE GENOMIC DNA]</scope>
    <source>
        <strain evidence="3 4">LS</strain>
        <tissue evidence="3">Full body</tissue>
    </source>
</reference>
<feature type="chain" id="PRO_5005535124" description="Secreted protein" evidence="2">
    <location>
        <begin position="24"/>
        <end position="267"/>
    </location>
</feature>